<dbReference type="EMBL" id="JAAALK010000285">
    <property type="protein sequence ID" value="KAG8063964.1"/>
    <property type="molecule type" value="Genomic_DNA"/>
</dbReference>
<keyword evidence="3" id="KW-1185">Reference proteome</keyword>
<reference evidence="1" key="2">
    <citation type="submission" date="2021-02" db="EMBL/GenBank/DDBJ databases">
        <authorList>
            <person name="Kimball J.A."/>
            <person name="Haas M.W."/>
            <person name="Macchietto M."/>
            <person name="Kono T."/>
            <person name="Duquette J."/>
            <person name="Shao M."/>
        </authorList>
    </citation>
    <scope>NUCLEOTIDE SEQUENCE</scope>
    <source>
        <tissue evidence="1">Fresh leaf tissue</tissue>
    </source>
</reference>
<name>A0A8J5S9X4_ZIZPA</name>
<sequence>MRLHGAAVLDESNILVGVHATRPDEAVMVARQENAIDADAKGRCTQCLASTMVESATRVSRVLRMR</sequence>
<dbReference type="AlphaFoldDB" id="A0A8J5S9X4"/>
<gene>
    <name evidence="1" type="ORF">GUJ93_ZPchr0004g38645</name>
    <name evidence="2" type="ORF">GUJ93_ZPchr0004g38942</name>
</gene>
<dbReference type="EMBL" id="JAAALK010000285">
    <property type="protein sequence ID" value="KAG8063942.1"/>
    <property type="molecule type" value="Genomic_DNA"/>
</dbReference>
<evidence type="ECO:0000313" key="3">
    <source>
        <dbReference type="Proteomes" id="UP000729402"/>
    </source>
</evidence>
<organism evidence="1 3">
    <name type="scientific">Zizania palustris</name>
    <name type="common">Northern wild rice</name>
    <dbReference type="NCBI Taxonomy" id="103762"/>
    <lineage>
        <taxon>Eukaryota</taxon>
        <taxon>Viridiplantae</taxon>
        <taxon>Streptophyta</taxon>
        <taxon>Embryophyta</taxon>
        <taxon>Tracheophyta</taxon>
        <taxon>Spermatophyta</taxon>
        <taxon>Magnoliopsida</taxon>
        <taxon>Liliopsida</taxon>
        <taxon>Poales</taxon>
        <taxon>Poaceae</taxon>
        <taxon>BOP clade</taxon>
        <taxon>Oryzoideae</taxon>
        <taxon>Oryzeae</taxon>
        <taxon>Zizaniinae</taxon>
        <taxon>Zizania</taxon>
    </lineage>
</organism>
<dbReference type="Proteomes" id="UP000729402">
    <property type="component" value="Unassembled WGS sequence"/>
</dbReference>
<evidence type="ECO:0000313" key="1">
    <source>
        <dbReference type="EMBL" id="KAG8063942.1"/>
    </source>
</evidence>
<comment type="caution">
    <text evidence="1">The sequence shown here is derived from an EMBL/GenBank/DDBJ whole genome shotgun (WGS) entry which is preliminary data.</text>
</comment>
<proteinExistence type="predicted"/>
<evidence type="ECO:0000313" key="2">
    <source>
        <dbReference type="EMBL" id="KAG8063964.1"/>
    </source>
</evidence>
<accession>A0A8J5S9X4</accession>
<reference evidence="1" key="1">
    <citation type="journal article" date="2021" name="bioRxiv">
        <title>Whole Genome Assembly and Annotation of Northern Wild Rice, Zizania palustris L., Supports a Whole Genome Duplication in the Zizania Genus.</title>
        <authorList>
            <person name="Haas M."/>
            <person name="Kono T."/>
            <person name="Macchietto M."/>
            <person name="Millas R."/>
            <person name="McGilp L."/>
            <person name="Shao M."/>
            <person name="Duquette J."/>
            <person name="Hirsch C.N."/>
            <person name="Kimball J."/>
        </authorList>
    </citation>
    <scope>NUCLEOTIDE SEQUENCE</scope>
    <source>
        <tissue evidence="1">Fresh leaf tissue</tissue>
    </source>
</reference>
<protein>
    <submittedName>
        <fullName evidence="1">Uncharacterized protein</fullName>
    </submittedName>
</protein>